<evidence type="ECO:0000313" key="1">
    <source>
        <dbReference type="EMBL" id="KAK5635203.1"/>
    </source>
</evidence>
<reference evidence="1 2" key="1">
    <citation type="submission" date="2023-10" db="EMBL/GenBank/DDBJ databases">
        <title>Draft genome sequence of Xylaria bambusicola isolate GMP-LS, the root and basal stem rot pathogen of sugarcane in Indonesia.</title>
        <authorList>
            <person name="Selvaraj P."/>
            <person name="Muralishankar V."/>
            <person name="Muruganantham S."/>
            <person name="Sp S."/>
            <person name="Haryani S."/>
            <person name="Lau K.J.X."/>
            <person name="Naqvi N.I."/>
        </authorList>
    </citation>
    <scope>NUCLEOTIDE SEQUENCE [LARGE SCALE GENOMIC DNA]</scope>
    <source>
        <strain evidence="1">GMP-LS</strain>
    </source>
</reference>
<dbReference type="EMBL" id="JAWHQM010000050">
    <property type="protein sequence ID" value="KAK5635203.1"/>
    <property type="molecule type" value="Genomic_DNA"/>
</dbReference>
<protein>
    <submittedName>
        <fullName evidence="1">Uncharacterized protein</fullName>
    </submittedName>
</protein>
<keyword evidence="2" id="KW-1185">Reference proteome</keyword>
<name>A0AAN7UTF6_9PEZI</name>
<dbReference type="AlphaFoldDB" id="A0AAN7UTF6"/>
<comment type="caution">
    <text evidence="1">The sequence shown here is derived from an EMBL/GenBank/DDBJ whole genome shotgun (WGS) entry which is preliminary data.</text>
</comment>
<accession>A0AAN7UTF6</accession>
<evidence type="ECO:0000313" key="2">
    <source>
        <dbReference type="Proteomes" id="UP001305414"/>
    </source>
</evidence>
<proteinExistence type="predicted"/>
<dbReference type="Proteomes" id="UP001305414">
    <property type="component" value="Unassembled WGS sequence"/>
</dbReference>
<gene>
    <name evidence="1" type="ORF">RRF57_010915</name>
</gene>
<organism evidence="1 2">
    <name type="scientific">Xylaria bambusicola</name>
    <dbReference type="NCBI Taxonomy" id="326684"/>
    <lineage>
        <taxon>Eukaryota</taxon>
        <taxon>Fungi</taxon>
        <taxon>Dikarya</taxon>
        <taxon>Ascomycota</taxon>
        <taxon>Pezizomycotina</taxon>
        <taxon>Sordariomycetes</taxon>
        <taxon>Xylariomycetidae</taxon>
        <taxon>Xylariales</taxon>
        <taxon>Xylariaceae</taxon>
        <taxon>Xylaria</taxon>
    </lineage>
</organism>
<sequence length="122" mass="14080">MAPNIQPRDKILLRMRTDAEGDSRSLQYCSSAYTPCNIGFPSGLLKSHDVHSVALSCFNTTIGLYILDDRQKFPYNKALALEAWLWQQWFRPYSTDIEAERSFAKIFAARYDAKDYKGCEDR</sequence>